<accession>A0AAV9K1K7</accession>
<sequence>MEHLTKSIGSLLLDPKYSDLEIRCEGRSYNVHRAIVCSSSEVIARMCNGEFKETDTGVLDLESTGFDALTLERMLQYLYMGHYTVNAASAGVDGSEGNSAVKHVPESEAAESSQALVPISDGDDSLCTIPAVAHIFVYAIAVYYELPLLKGAALTKLREVATAIATNDFANVVRAAYTNASPEDDTLRSEVDSLALSRMDELLSCASFRSVLNETADLHAFAAHVLPAAFQQTRVQNGEAQSLKRVVEMQQKDLMMTQKALQASEGNTAKVTKRADQNVAELLTVRQSLKDKEARLDQLDLQHSRSLIQLDNEKAKICEVQKQADRYMADALTLQQSLQDERSKASKQEMQLADHRAQLNNALAKKSAAVERKGQTVQGSTRIAGEA</sequence>
<dbReference type="SUPFAM" id="SSF54695">
    <property type="entry name" value="POZ domain"/>
    <property type="match status" value="1"/>
</dbReference>
<comment type="caution">
    <text evidence="3">The sequence shown here is derived from an EMBL/GenBank/DDBJ whole genome shotgun (WGS) entry which is preliminary data.</text>
</comment>
<dbReference type="Proteomes" id="UP001324427">
    <property type="component" value="Unassembled WGS sequence"/>
</dbReference>
<dbReference type="EMBL" id="JAVFHQ010000001">
    <property type="protein sequence ID" value="KAK4550799.1"/>
    <property type="molecule type" value="Genomic_DNA"/>
</dbReference>
<dbReference type="PROSITE" id="PS50097">
    <property type="entry name" value="BTB"/>
    <property type="match status" value="1"/>
</dbReference>
<dbReference type="AlphaFoldDB" id="A0AAV9K1K7"/>
<dbReference type="Pfam" id="PF00651">
    <property type="entry name" value="BTB"/>
    <property type="match status" value="1"/>
</dbReference>
<proteinExistence type="predicted"/>
<evidence type="ECO:0000259" key="2">
    <source>
        <dbReference type="PROSITE" id="PS50097"/>
    </source>
</evidence>
<name>A0AAV9K1K7_9PEZI</name>
<dbReference type="InterPro" id="IPR000210">
    <property type="entry name" value="BTB/POZ_dom"/>
</dbReference>
<dbReference type="CDD" id="cd18186">
    <property type="entry name" value="BTB_POZ_ZBTB_KLHL-like"/>
    <property type="match status" value="1"/>
</dbReference>
<gene>
    <name evidence="3" type="ORF">LTR36_000379</name>
</gene>
<dbReference type="PANTHER" id="PTHR47843">
    <property type="entry name" value="BTB DOMAIN-CONTAINING PROTEIN-RELATED"/>
    <property type="match status" value="1"/>
</dbReference>
<dbReference type="InterPro" id="IPR011333">
    <property type="entry name" value="SKP1/BTB/POZ_sf"/>
</dbReference>
<feature type="domain" description="BTB" evidence="2">
    <location>
        <begin position="18"/>
        <end position="87"/>
    </location>
</feature>
<protein>
    <recommendedName>
        <fullName evidence="2">BTB domain-containing protein</fullName>
    </recommendedName>
</protein>
<evidence type="ECO:0000313" key="3">
    <source>
        <dbReference type="EMBL" id="KAK4550799.1"/>
    </source>
</evidence>
<dbReference type="Gene3D" id="3.30.710.10">
    <property type="entry name" value="Potassium Channel Kv1.1, Chain A"/>
    <property type="match status" value="1"/>
</dbReference>
<reference evidence="3 4" key="1">
    <citation type="submission" date="2021-11" db="EMBL/GenBank/DDBJ databases">
        <title>Black yeast isolated from Biological Soil Crust.</title>
        <authorList>
            <person name="Kurbessoian T."/>
        </authorList>
    </citation>
    <scope>NUCLEOTIDE SEQUENCE [LARGE SCALE GENOMIC DNA]</scope>
    <source>
        <strain evidence="3 4">CCFEE 5522</strain>
    </source>
</reference>
<organism evidence="3 4">
    <name type="scientific">Oleoguttula mirabilis</name>
    <dbReference type="NCBI Taxonomy" id="1507867"/>
    <lineage>
        <taxon>Eukaryota</taxon>
        <taxon>Fungi</taxon>
        <taxon>Dikarya</taxon>
        <taxon>Ascomycota</taxon>
        <taxon>Pezizomycotina</taxon>
        <taxon>Dothideomycetes</taxon>
        <taxon>Dothideomycetidae</taxon>
        <taxon>Mycosphaerellales</taxon>
        <taxon>Teratosphaeriaceae</taxon>
        <taxon>Oleoguttula</taxon>
    </lineage>
</organism>
<evidence type="ECO:0000313" key="4">
    <source>
        <dbReference type="Proteomes" id="UP001324427"/>
    </source>
</evidence>
<dbReference type="PANTHER" id="PTHR47843:SF5">
    <property type="entry name" value="BTB_POZ DOMAIN PROTEIN"/>
    <property type="match status" value="1"/>
</dbReference>
<evidence type="ECO:0000256" key="1">
    <source>
        <dbReference type="SAM" id="MobiDB-lite"/>
    </source>
</evidence>
<feature type="region of interest" description="Disordered" evidence="1">
    <location>
        <begin position="363"/>
        <end position="387"/>
    </location>
</feature>
<keyword evidence="4" id="KW-1185">Reference proteome</keyword>